<dbReference type="InterPro" id="IPR025475">
    <property type="entry name" value="DUF4326"/>
</dbReference>
<proteinExistence type="predicted"/>
<organism evidence="2 3">
    <name type="scientific">Devosia honganensis</name>
    <dbReference type="NCBI Taxonomy" id="1610527"/>
    <lineage>
        <taxon>Bacteria</taxon>
        <taxon>Pseudomonadati</taxon>
        <taxon>Pseudomonadota</taxon>
        <taxon>Alphaproteobacteria</taxon>
        <taxon>Hyphomicrobiales</taxon>
        <taxon>Devosiaceae</taxon>
        <taxon>Devosia</taxon>
    </lineage>
</organism>
<feature type="domain" description="DUF4326" evidence="1">
    <location>
        <begin position="9"/>
        <end position="100"/>
    </location>
</feature>
<reference evidence="3" key="1">
    <citation type="journal article" date="2019" name="Int. J. Syst. Evol. Microbiol.">
        <title>The Global Catalogue of Microorganisms (GCM) 10K type strain sequencing project: providing services to taxonomists for standard genome sequencing and annotation.</title>
        <authorList>
            <consortium name="The Broad Institute Genomics Platform"/>
            <consortium name="The Broad Institute Genome Sequencing Center for Infectious Disease"/>
            <person name="Wu L."/>
            <person name="Ma J."/>
        </authorList>
    </citation>
    <scope>NUCLEOTIDE SEQUENCE [LARGE SCALE GENOMIC DNA]</scope>
    <source>
        <strain evidence="3">KCTC 42281</strain>
    </source>
</reference>
<dbReference type="Proteomes" id="UP001595613">
    <property type="component" value="Unassembled WGS sequence"/>
</dbReference>
<evidence type="ECO:0000259" key="1">
    <source>
        <dbReference type="Pfam" id="PF14216"/>
    </source>
</evidence>
<dbReference type="RefSeq" id="WP_380097547.1">
    <property type="nucleotide sequence ID" value="NZ_JBHRYD010000011.1"/>
</dbReference>
<dbReference type="Pfam" id="PF14216">
    <property type="entry name" value="DUF4326"/>
    <property type="match status" value="1"/>
</dbReference>
<sequence>MPKRIQLSRRKGWRMPPNTVKVCRPSKFGNPWPVGSEGPYGRTAPDREGAVGFFRQMLTDPVLRAFAGYPSDDDIRSELRGKNLACWCPIDGPCHADVLLDLANQEPHHAE</sequence>
<evidence type="ECO:0000313" key="3">
    <source>
        <dbReference type="Proteomes" id="UP001595613"/>
    </source>
</evidence>
<dbReference type="EMBL" id="JBHRYD010000011">
    <property type="protein sequence ID" value="MFC3705653.1"/>
    <property type="molecule type" value="Genomic_DNA"/>
</dbReference>
<keyword evidence="3" id="KW-1185">Reference proteome</keyword>
<comment type="caution">
    <text evidence="2">The sequence shown here is derived from an EMBL/GenBank/DDBJ whole genome shotgun (WGS) entry which is preliminary data.</text>
</comment>
<evidence type="ECO:0000313" key="2">
    <source>
        <dbReference type="EMBL" id="MFC3705653.1"/>
    </source>
</evidence>
<protein>
    <submittedName>
        <fullName evidence="2">DUF4326 domain-containing protein</fullName>
    </submittedName>
</protein>
<accession>A0ABV7X2T0</accession>
<name>A0ABV7X2T0_9HYPH</name>
<gene>
    <name evidence="2" type="ORF">ACFOOL_12895</name>
</gene>